<sequence length="226" mass="24686">MPEIFVNYRTQDEAAAANHIQDDLRRRFGDEHVFYASRSIKAGEDFTEQLLPAVRRSTVLLAVIGANWLAADSQGKRAIDDEADWTRREIVTAFAYGVHVIPVLVGRRSERLREADLPADLAQLARCQSRIFDTRDSATCLDKIAADVADLVPGLVDRTQPPEPEAPREARNQSPTVSGIGSVGSVNIGGDGAFVGSHTFGDGVVGKVAGDVHQQFGERRDRGHDR</sequence>
<organism evidence="3 4">
    <name type="scientific">Amycolatopsis albispora</name>
    <dbReference type="NCBI Taxonomy" id="1804986"/>
    <lineage>
        <taxon>Bacteria</taxon>
        <taxon>Bacillati</taxon>
        <taxon>Actinomycetota</taxon>
        <taxon>Actinomycetes</taxon>
        <taxon>Pseudonocardiales</taxon>
        <taxon>Pseudonocardiaceae</taxon>
        <taxon>Amycolatopsis</taxon>
    </lineage>
</organism>
<keyword evidence="4" id="KW-1185">Reference proteome</keyword>
<dbReference type="OrthoDB" id="4547231at2"/>
<dbReference type="Proteomes" id="UP000250434">
    <property type="component" value="Chromosome"/>
</dbReference>
<evidence type="ECO:0000313" key="3">
    <source>
        <dbReference type="EMBL" id="AXB46994.1"/>
    </source>
</evidence>
<reference evidence="3 4" key="1">
    <citation type="submission" date="2016-04" db="EMBL/GenBank/DDBJ databases">
        <title>Complete genome sequence and analysis of deep-sea sediment isolate, Amycolatopsis sp. WP1.</title>
        <authorList>
            <person name="Wang H."/>
            <person name="Chen S."/>
            <person name="Wu Q."/>
        </authorList>
    </citation>
    <scope>NUCLEOTIDE SEQUENCE [LARGE SCALE GENOMIC DNA]</scope>
    <source>
        <strain evidence="3 4">WP1</strain>
    </source>
</reference>
<dbReference type="RefSeq" id="WP_113696052.1">
    <property type="nucleotide sequence ID" value="NZ_CP015163.1"/>
</dbReference>
<dbReference type="AlphaFoldDB" id="A0A344LG20"/>
<dbReference type="GO" id="GO:0007165">
    <property type="term" value="P:signal transduction"/>
    <property type="evidence" value="ECO:0007669"/>
    <property type="project" value="InterPro"/>
</dbReference>
<feature type="region of interest" description="Disordered" evidence="1">
    <location>
        <begin position="155"/>
        <end position="182"/>
    </location>
</feature>
<dbReference type="Pfam" id="PF13676">
    <property type="entry name" value="TIR_2"/>
    <property type="match status" value="1"/>
</dbReference>
<evidence type="ECO:0000259" key="2">
    <source>
        <dbReference type="PROSITE" id="PS50104"/>
    </source>
</evidence>
<evidence type="ECO:0000256" key="1">
    <source>
        <dbReference type="SAM" id="MobiDB-lite"/>
    </source>
</evidence>
<protein>
    <recommendedName>
        <fullName evidence="2">TIR domain-containing protein</fullName>
    </recommendedName>
</protein>
<dbReference type="Gene3D" id="3.40.50.10140">
    <property type="entry name" value="Toll/interleukin-1 receptor homology (TIR) domain"/>
    <property type="match status" value="1"/>
</dbReference>
<evidence type="ECO:0000313" key="4">
    <source>
        <dbReference type="Proteomes" id="UP000250434"/>
    </source>
</evidence>
<feature type="domain" description="TIR" evidence="2">
    <location>
        <begin position="1"/>
        <end position="152"/>
    </location>
</feature>
<dbReference type="PROSITE" id="PS50104">
    <property type="entry name" value="TIR"/>
    <property type="match status" value="1"/>
</dbReference>
<dbReference type="InterPro" id="IPR000157">
    <property type="entry name" value="TIR_dom"/>
</dbReference>
<dbReference type="KEGG" id="aab:A4R43_34870"/>
<dbReference type="SUPFAM" id="SSF52200">
    <property type="entry name" value="Toll/Interleukin receptor TIR domain"/>
    <property type="match status" value="1"/>
</dbReference>
<dbReference type="EMBL" id="CP015163">
    <property type="protein sequence ID" value="AXB46994.1"/>
    <property type="molecule type" value="Genomic_DNA"/>
</dbReference>
<dbReference type="InterPro" id="IPR035897">
    <property type="entry name" value="Toll_tir_struct_dom_sf"/>
</dbReference>
<accession>A0A344LG20</accession>
<name>A0A344LG20_9PSEU</name>
<gene>
    <name evidence="3" type="ORF">A4R43_34870</name>
</gene>
<proteinExistence type="predicted"/>